<dbReference type="eggNOG" id="ENOG5031Q63">
    <property type="taxonomic scope" value="Bacteria"/>
</dbReference>
<gene>
    <name evidence="1" type="ORF">VEZ01S_38_00170</name>
</gene>
<evidence type="ECO:0000313" key="1">
    <source>
        <dbReference type="EMBL" id="GAD80628.1"/>
    </source>
</evidence>
<dbReference type="EMBL" id="BATM01000038">
    <property type="protein sequence ID" value="GAD80628.1"/>
    <property type="molecule type" value="Genomic_DNA"/>
</dbReference>
<comment type="caution">
    <text evidence="1">The sequence shown here is derived from an EMBL/GenBank/DDBJ whole genome shotgun (WGS) entry which is preliminary data.</text>
</comment>
<reference evidence="1 2" key="1">
    <citation type="submission" date="2013-09" db="EMBL/GenBank/DDBJ databases">
        <title>Whole genome shotgun sequence of Vibrio ezurae NBRC 102218.</title>
        <authorList>
            <person name="Yoshida I."/>
            <person name="Hosoyama A."/>
            <person name="Numata M."/>
            <person name="Hashimoto M."/>
            <person name="Hosoyama Y."/>
            <person name="Tsuchikane K."/>
            <person name="Noguchi M."/>
            <person name="Hirakata S."/>
            <person name="Ichikawa N."/>
            <person name="Ohji S."/>
            <person name="Yamazoe A."/>
            <person name="Fujita N."/>
        </authorList>
    </citation>
    <scope>NUCLEOTIDE SEQUENCE [LARGE SCALE GENOMIC DNA]</scope>
    <source>
        <strain evidence="1 2">NBRC 102218</strain>
    </source>
</reference>
<dbReference type="AlphaFoldDB" id="U3CRA5"/>
<evidence type="ECO:0000313" key="2">
    <source>
        <dbReference type="Proteomes" id="UP000016562"/>
    </source>
</evidence>
<evidence type="ECO:0008006" key="3">
    <source>
        <dbReference type="Google" id="ProtNLM"/>
    </source>
</evidence>
<dbReference type="RefSeq" id="WP_021714331.1">
    <property type="nucleotide sequence ID" value="NZ_BATM01000038.1"/>
</dbReference>
<protein>
    <recommendedName>
        <fullName evidence="3">Transcriptional regulator</fullName>
    </recommendedName>
</protein>
<dbReference type="OrthoDB" id="5903822at2"/>
<accession>U3CRA5</accession>
<dbReference type="STRING" id="1219080.VEZ01S_38_00170"/>
<name>U3CRA5_9VIBR</name>
<dbReference type="Proteomes" id="UP000016562">
    <property type="component" value="Unassembled WGS sequence"/>
</dbReference>
<organism evidence="1 2">
    <name type="scientific">Vibrio ezurae NBRC 102218</name>
    <dbReference type="NCBI Taxonomy" id="1219080"/>
    <lineage>
        <taxon>Bacteria</taxon>
        <taxon>Pseudomonadati</taxon>
        <taxon>Pseudomonadota</taxon>
        <taxon>Gammaproteobacteria</taxon>
        <taxon>Vibrionales</taxon>
        <taxon>Vibrionaceae</taxon>
        <taxon>Vibrio</taxon>
    </lineage>
</organism>
<keyword evidence="2" id="KW-1185">Reference proteome</keyword>
<sequence>MPNLTKEQKTLLLWMSTGQTFKVCSDYCPDKGDIIPARRLPVRVFAKTIEKLYQAGFISFVPVVYFGLRWDEFSLTHKGKEAIWTT</sequence>
<proteinExistence type="predicted"/>